<dbReference type="Gene3D" id="3.30.559.30">
    <property type="entry name" value="Nonribosomal peptide synthetase, condensation domain"/>
    <property type="match status" value="1"/>
</dbReference>
<dbReference type="PROSITE" id="PS50075">
    <property type="entry name" value="CARRIER"/>
    <property type="match status" value="1"/>
</dbReference>
<keyword evidence="1" id="KW-0596">Phosphopantetheine</keyword>
<evidence type="ECO:0000313" key="5">
    <source>
        <dbReference type="Proteomes" id="UP001203423"/>
    </source>
</evidence>
<protein>
    <submittedName>
        <fullName evidence="4">Amino acid adenylation domain-containing protein</fullName>
    </submittedName>
</protein>
<dbReference type="InterPro" id="IPR000873">
    <property type="entry name" value="AMP-dep_synth/lig_dom"/>
</dbReference>
<keyword evidence="2" id="KW-0597">Phosphoprotein</keyword>
<dbReference type="InterPro" id="IPR029058">
    <property type="entry name" value="AB_hydrolase_fold"/>
</dbReference>
<organism evidence="4 5">
    <name type="scientific">Shewanella surugensis</name>
    <dbReference type="NCBI Taxonomy" id="212020"/>
    <lineage>
        <taxon>Bacteria</taxon>
        <taxon>Pseudomonadati</taxon>
        <taxon>Pseudomonadota</taxon>
        <taxon>Gammaproteobacteria</taxon>
        <taxon>Alteromonadales</taxon>
        <taxon>Shewanellaceae</taxon>
        <taxon>Shewanella</taxon>
    </lineage>
</organism>
<dbReference type="Pfam" id="PF00501">
    <property type="entry name" value="AMP-binding"/>
    <property type="match status" value="1"/>
</dbReference>
<gene>
    <name evidence="4" type="ORF">L2764_01755</name>
</gene>
<dbReference type="SUPFAM" id="SSF47336">
    <property type="entry name" value="ACP-like"/>
    <property type="match status" value="1"/>
</dbReference>
<dbReference type="InterPro" id="IPR010071">
    <property type="entry name" value="AA_adenyl_dom"/>
</dbReference>
<evidence type="ECO:0000259" key="3">
    <source>
        <dbReference type="PROSITE" id="PS50075"/>
    </source>
</evidence>
<dbReference type="PROSITE" id="PS00455">
    <property type="entry name" value="AMP_BINDING"/>
    <property type="match status" value="1"/>
</dbReference>
<dbReference type="InterPro" id="IPR009081">
    <property type="entry name" value="PP-bd_ACP"/>
</dbReference>
<dbReference type="SUPFAM" id="SSF53474">
    <property type="entry name" value="alpha/beta-Hydrolases"/>
    <property type="match status" value="1"/>
</dbReference>
<dbReference type="Proteomes" id="UP001203423">
    <property type="component" value="Unassembled WGS sequence"/>
</dbReference>
<dbReference type="Gene3D" id="3.40.50.12780">
    <property type="entry name" value="N-terminal domain of ligase-like"/>
    <property type="match status" value="1"/>
</dbReference>
<dbReference type="Gene3D" id="3.30.300.30">
    <property type="match status" value="1"/>
</dbReference>
<dbReference type="PANTHER" id="PTHR45527:SF1">
    <property type="entry name" value="FATTY ACID SYNTHASE"/>
    <property type="match status" value="1"/>
</dbReference>
<dbReference type="InterPro" id="IPR001031">
    <property type="entry name" value="Thioesterase"/>
</dbReference>
<dbReference type="InterPro" id="IPR036736">
    <property type="entry name" value="ACP-like_sf"/>
</dbReference>
<sequence>MTSTMSQLKSLSLSEIKALAKKRKSHQQTNKQYTIQKHRVEQAYYPLSSAQKSIWLLNKKQGNGRAYNNPYAIICQVNSPFLPELASSAVDHIVQQHAIFRTVFTEINGEPVQKRQTGETHRFAYDDFSHGTDVEKRAWLEQAALEEGLRPLDLAQGPLVFFRLIKVEQNRCAILMMFHHIISDGWTVNLFLKAFLETYYQLSKGATLQLTECLQFFDYALYEQVWFKSEAYQKGLSFWCDKLVDVEGQLSIPTNRLRAKKNKHQGSMCSRKIEPLLWQQLQESCKALQVTEFHLFVAAYQLLLHLYSGQEEVIIGVPFANRNVPKSQQIMGVFMNTLPLCATMTADLTIKEVIERAKNESNQSFSYQSIPFSHIVETLPQRHFSHGNPIYQAILTYQIFPFYDPEKIQYEPIKVDYGETKLDLNLWVEAEGDSLLLSMYYNSVLFAADHIEQMMNDLRRVLTWVVQFPNTKIGDLSLLNHSQADAFQEMTVSVKADAKTVCQQFDEQVAQQPQAQALSCEGRSMSYQALDRQAMALACWLKQQGVESGDVVALQLPKNEHYVTAILGIWKANACYLPLDETLSDKQIGPLLSQTKAVLLIGDIPRLGAPIKCLNWHDCPKEITGCENYYWGDNPELAAYILFTSGSTGTPKGVEVTHNQLAHYCDAIRPTLAQKANARYGMFSSFNTDLAHTMMFPALMAGGCLEIISTALLNDPIALCAHLKSNPLDCAKMTPSHLSALLQLENAADILPSQLLVLGGEALTKQLVDKVRDKAPQCRMLNHYGPTETTIGVACYEVPAVLPDELATVPIGQSLNDSQLFVLDPQLKIQAVGIAGEIYITSQHMSNGYLDLPELTSKAFIIHPLLPDCRLYRTGDRGMRLEGGAIVFIGRMDRQVKIRGFRVELAEIECRLAAICGQTVAVLYREGDLDHVQRAQLVAYIPSVNKSEQAQIKQRLAHELPSFMKPDHIEWLERLPLNHSGKVNYRQLAQVKLHTRKVVNLPQTEIEHALHQMFAEILKEALIDTKVSFFELGGNSLNALNLVISINRKFDKNININDFFEYSSIVQLAHYLELQTSSTAKTLICLQKGVPEQRPTLLLVHPAGGNVLCYQNLTTELGGDIPVYAIQVTDFSQLDERDIHIESLASKYIHAAGSVIKSQNLILGGWSLGATIAFEMAQQLHDQEGSLPRLLILDQSAPQVQVDNSSQMNDAQRLAHFAGKVSQFMGQDLRITPAQLLNLDERQRTGLFLSEFKRAGLVPDRLTLDDFAQFIKILQTHIEASEGYSGAVYAGDIIVVEAKEVLKGRMKLDREGLGWQDFSTRPLCHLSVEGDHLSMLNAPNINGLAKGLLQVLV</sequence>
<dbReference type="SUPFAM" id="SSF56801">
    <property type="entry name" value="Acetyl-CoA synthetase-like"/>
    <property type="match status" value="1"/>
</dbReference>
<dbReference type="InterPro" id="IPR020845">
    <property type="entry name" value="AMP-binding_CS"/>
</dbReference>
<dbReference type="PANTHER" id="PTHR45527">
    <property type="entry name" value="NONRIBOSOMAL PEPTIDE SYNTHETASE"/>
    <property type="match status" value="1"/>
</dbReference>
<dbReference type="Gene3D" id="1.10.1200.10">
    <property type="entry name" value="ACP-like"/>
    <property type="match status" value="1"/>
</dbReference>
<reference evidence="4 5" key="1">
    <citation type="submission" date="2022-01" db="EMBL/GenBank/DDBJ databases">
        <title>Whole genome-based taxonomy of the Shewanellaceae.</title>
        <authorList>
            <person name="Martin-Rodriguez A.J."/>
        </authorList>
    </citation>
    <scope>NUCLEOTIDE SEQUENCE [LARGE SCALE GENOMIC DNA]</scope>
    <source>
        <strain evidence="4 5">DSM 17177</strain>
    </source>
</reference>
<dbReference type="NCBIfam" id="TIGR01733">
    <property type="entry name" value="AA-adenyl-dom"/>
    <property type="match status" value="1"/>
</dbReference>
<evidence type="ECO:0000256" key="1">
    <source>
        <dbReference type="ARBA" id="ARBA00022450"/>
    </source>
</evidence>
<dbReference type="Pfam" id="PF00975">
    <property type="entry name" value="Thioesterase"/>
    <property type="match status" value="1"/>
</dbReference>
<keyword evidence="5" id="KW-1185">Reference proteome</keyword>
<dbReference type="InterPro" id="IPR020806">
    <property type="entry name" value="PKS_PP-bd"/>
</dbReference>
<accession>A0ABT0L799</accession>
<dbReference type="Gene3D" id="3.30.559.10">
    <property type="entry name" value="Chloramphenicol acetyltransferase-like domain"/>
    <property type="match status" value="1"/>
</dbReference>
<dbReference type="InterPro" id="IPR023213">
    <property type="entry name" value="CAT-like_dom_sf"/>
</dbReference>
<feature type="domain" description="Carrier" evidence="3">
    <location>
        <begin position="1001"/>
        <end position="1076"/>
    </location>
</feature>
<dbReference type="RefSeq" id="WP_248938523.1">
    <property type="nucleotide sequence ID" value="NZ_JAKIKS010000003.1"/>
</dbReference>
<dbReference type="CDD" id="cd05930">
    <property type="entry name" value="A_NRPS"/>
    <property type="match status" value="1"/>
</dbReference>
<comment type="caution">
    <text evidence="4">The sequence shown here is derived from an EMBL/GenBank/DDBJ whole genome shotgun (WGS) entry which is preliminary data.</text>
</comment>
<name>A0ABT0L799_9GAMM</name>
<dbReference type="SMART" id="SM00823">
    <property type="entry name" value="PKS_PP"/>
    <property type="match status" value="1"/>
</dbReference>
<dbReference type="InterPro" id="IPR001242">
    <property type="entry name" value="Condensation_dom"/>
</dbReference>
<proteinExistence type="predicted"/>
<dbReference type="SUPFAM" id="SSF52777">
    <property type="entry name" value="CoA-dependent acyltransferases"/>
    <property type="match status" value="2"/>
</dbReference>
<dbReference type="EMBL" id="JAKIKS010000003">
    <property type="protein sequence ID" value="MCL1123237.1"/>
    <property type="molecule type" value="Genomic_DNA"/>
</dbReference>
<evidence type="ECO:0000313" key="4">
    <source>
        <dbReference type="EMBL" id="MCL1123237.1"/>
    </source>
</evidence>
<dbReference type="InterPro" id="IPR042099">
    <property type="entry name" value="ANL_N_sf"/>
</dbReference>
<evidence type="ECO:0000256" key="2">
    <source>
        <dbReference type="ARBA" id="ARBA00022553"/>
    </source>
</evidence>
<dbReference type="CDD" id="cd19531">
    <property type="entry name" value="LCL_NRPS-like"/>
    <property type="match status" value="1"/>
</dbReference>
<dbReference type="Gene3D" id="3.40.50.1820">
    <property type="entry name" value="alpha/beta hydrolase"/>
    <property type="match status" value="1"/>
</dbReference>
<dbReference type="InterPro" id="IPR045851">
    <property type="entry name" value="AMP-bd_C_sf"/>
</dbReference>
<dbReference type="Pfam" id="PF00550">
    <property type="entry name" value="PP-binding"/>
    <property type="match status" value="1"/>
</dbReference>
<dbReference type="Pfam" id="PF00668">
    <property type="entry name" value="Condensation"/>
    <property type="match status" value="1"/>
</dbReference>